<feature type="transmembrane region" description="Helical" evidence="17">
    <location>
        <begin position="37"/>
        <end position="55"/>
    </location>
</feature>
<feature type="binding site" evidence="16">
    <location>
        <position position="420"/>
    </location>
    <ligand>
        <name>Mn(2+)</name>
        <dbReference type="ChEBI" id="CHEBI:29035"/>
        <label>1</label>
    </ligand>
</feature>
<dbReference type="InterPro" id="IPR000160">
    <property type="entry name" value="GGDEF_dom"/>
</dbReference>
<protein>
    <recommendedName>
        <fullName evidence="14 15">Cyclic-di-AMP phosphodiesterase</fullName>
        <ecNumber evidence="15">3.1.4.-</ecNumber>
    </recommendedName>
</protein>
<keyword evidence="3 15" id="KW-1003">Cell membrane</keyword>
<dbReference type="Gene3D" id="3.30.450.20">
    <property type="entry name" value="PAS domain"/>
    <property type="match status" value="1"/>
</dbReference>
<feature type="binding site" evidence="16">
    <location>
        <position position="420"/>
    </location>
    <ligand>
        <name>Mn(2+)</name>
        <dbReference type="ChEBI" id="CHEBI:29035"/>
        <label>2</label>
    </ligand>
</feature>
<evidence type="ECO:0000256" key="17">
    <source>
        <dbReference type="SAM" id="Phobius"/>
    </source>
</evidence>
<comment type="caution">
    <text evidence="19">The sequence shown here is derived from an EMBL/GenBank/DDBJ whole genome shotgun (WGS) entry which is preliminary data.</text>
</comment>
<evidence type="ECO:0000256" key="15">
    <source>
        <dbReference type="PIRNR" id="PIRNR026583"/>
    </source>
</evidence>
<dbReference type="OrthoDB" id="9759476at2"/>
<comment type="cofactor">
    <cofactor evidence="16">
        <name>Mn(2+)</name>
        <dbReference type="ChEBI" id="CHEBI:29035"/>
    </cofactor>
    <text evidence="16">For phosphodiesterase activity, probably binds 2 Mn(2+) per subunit.</text>
</comment>
<evidence type="ECO:0000256" key="8">
    <source>
        <dbReference type="ARBA" id="ARBA00022989"/>
    </source>
</evidence>
<comment type="subcellular location">
    <subcellularLocation>
        <location evidence="2">Cell membrane</location>
        <topology evidence="2">Multi-pass membrane protein</topology>
    </subcellularLocation>
</comment>
<evidence type="ECO:0000256" key="3">
    <source>
        <dbReference type="ARBA" id="ARBA00022475"/>
    </source>
</evidence>
<feature type="binding site" evidence="16">
    <location>
        <position position="444"/>
    </location>
    <ligand>
        <name>Mn(2+)</name>
        <dbReference type="ChEBI" id="CHEBI:29035"/>
        <label>2</label>
    </ligand>
</feature>
<dbReference type="PANTHER" id="PTHR47618:SF2">
    <property type="entry name" value="CYCLIC-DI-AMP PHOSPHODIESTERASE GDPP"/>
    <property type="match status" value="1"/>
</dbReference>
<feature type="binding site" evidence="16">
    <location>
        <position position="349"/>
    </location>
    <ligand>
        <name>Mn(2+)</name>
        <dbReference type="ChEBI" id="CHEBI:29035"/>
        <label>1</label>
    </ligand>
</feature>
<evidence type="ECO:0000256" key="5">
    <source>
        <dbReference type="ARBA" id="ARBA00022692"/>
    </source>
</evidence>
<dbReference type="FunFam" id="3.10.310.30:FF:000002">
    <property type="entry name" value="Cyclic-di-AMP phosphodiesterase"/>
    <property type="match status" value="1"/>
</dbReference>
<dbReference type="EC" id="3.1.4.-" evidence="15"/>
<feature type="binding site" evidence="16">
    <location>
        <position position="351"/>
    </location>
    <ligand>
        <name>Mn(2+)</name>
        <dbReference type="ChEBI" id="CHEBI:29035"/>
        <label>2</label>
    </ligand>
</feature>
<dbReference type="AlphaFoldDB" id="A0A5C6VXS5"/>
<dbReference type="PIRSF" id="PIRSF026583">
    <property type="entry name" value="YybT"/>
    <property type="match status" value="1"/>
</dbReference>
<evidence type="ECO:0000256" key="14">
    <source>
        <dbReference type="ARBA" id="ARBA00066839"/>
    </source>
</evidence>
<dbReference type="InterPro" id="IPR051319">
    <property type="entry name" value="Oligoribo/pAp-PDE_c-di-AMP_PDE"/>
</dbReference>
<evidence type="ECO:0000256" key="12">
    <source>
        <dbReference type="ARBA" id="ARBA00051753"/>
    </source>
</evidence>
<gene>
    <name evidence="19" type="ORF">FS935_17150</name>
</gene>
<dbReference type="EMBL" id="VOQF01000010">
    <property type="protein sequence ID" value="TXC89391.1"/>
    <property type="molecule type" value="Genomic_DNA"/>
</dbReference>
<keyword evidence="20" id="KW-1185">Reference proteome</keyword>
<dbReference type="PANTHER" id="PTHR47618">
    <property type="entry name" value="BIFUNCTIONAL OLIGORIBONUCLEASE AND PAP PHOSPHATASE NRNA"/>
    <property type="match status" value="1"/>
</dbReference>
<feature type="domain" description="GGDEF" evidence="18">
    <location>
        <begin position="173"/>
        <end position="301"/>
    </location>
</feature>
<keyword evidence="9" id="KW-0408">Iron</keyword>
<dbReference type="Gene3D" id="3.90.1640.10">
    <property type="entry name" value="inorganic pyrophosphatase (n-terminal core)"/>
    <property type="match status" value="1"/>
</dbReference>
<evidence type="ECO:0000256" key="2">
    <source>
        <dbReference type="ARBA" id="ARBA00004651"/>
    </source>
</evidence>
<dbReference type="InterPro" id="IPR003156">
    <property type="entry name" value="DHHA1_dom"/>
</dbReference>
<keyword evidence="8 17" id="KW-1133">Transmembrane helix</keyword>
<evidence type="ECO:0000256" key="6">
    <source>
        <dbReference type="ARBA" id="ARBA00022723"/>
    </source>
</evidence>
<evidence type="ECO:0000256" key="10">
    <source>
        <dbReference type="ARBA" id="ARBA00023136"/>
    </source>
</evidence>
<sequence length="657" mass="73838">MPSFYEKPLIRYPIYALISVTVIAVLLLYLYNWILGLVLSMFLLAALYVISKAVVDFKLEMQGYITTLSYRLKKVGEEALMEMPIGILLYNDQFQVEWSNPFMTSCFDEDTLVGRSLYDVADSLVPLIKQEVESETIALFDREFKVIIKRDERLLYFFDVTEQIEIEKQYEDERTVLAFIFLDNYDEVTQGLDDQTRSAINSEVTSILNKWAKDYGVFLKRISSERFLGVLNEDILTKLEKTKFSILDEVREKTTMQNVSLTLSIGIGTGISTLQDLGGMAQSGLDLALGRGGDQVAIKQTNGKVKFFGGKTNPVEKRTRVRARVISHALKEIVLESDKVMIMGHRFPDMDAIGSAIGILKVAQVNEKEGFIVLDPDTLDSGVEQLLIELKKHPELWSRFITPEQALEIMTDETLLIVVDTHKPSLVIDERLLIRSENVIVIDHHRRGEEFIKDPILVYMEPYASSTAELVTELLEYQPKKLKMNMIEATSLLAGIIVDTKSFTLRTGSRTFDAASYLRAKGADTVLVQKFLKEDINHYVKRAKLIQHASLYKEGIAIAIAQDEEHHDQVIIAQAADTLLTMNGVEASFVIAKRDEECVSVSARSLGDVNVQIIMEALGGGGHLTNAATQLPNQTLVEAAEKLKLVLEDYLEGGTKS</sequence>
<feature type="binding site" evidence="16">
    <location>
        <position position="345"/>
    </location>
    <ligand>
        <name>Mn(2+)</name>
        <dbReference type="ChEBI" id="CHEBI:29035"/>
        <label>1</label>
    </ligand>
</feature>
<dbReference type="InterPro" id="IPR038763">
    <property type="entry name" value="DHH_sf"/>
</dbReference>
<evidence type="ECO:0000256" key="4">
    <source>
        <dbReference type="ARBA" id="ARBA00022617"/>
    </source>
</evidence>
<dbReference type="Gene3D" id="3.10.310.30">
    <property type="match status" value="1"/>
</dbReference>
<dbReference type="Pfam" id="PF21370">
    <property type="entry name" value="PAS_GdpP"/>
    <property type="match status" value="1"/>
</dbReference>
<name>A0A5C6VXS5_9BACI</name>
<dbReference type="InterPro" id="IPR014528">
    <property type="entry name" value="GdpP/PdeA"/>
</dbReference>
<reference evidence="19 20" key="1">
    <citation type="journal article" date="2005" name="Int. J. Syst. Evol. Microbiol.">
        <title>Bacillus litoralis sp. nov., isolated from a tidal flat of the Yellow Sea in Korea.</title>
        <authorList>
            <person name="Yoon J.H."/>
            <person name="Oh T.K."/>
        </authorList>
    </citation>
    <scope>NUCLEOTIDE SEQUENCE [LARGE SCALE GENOMIC DNA]</scope>
    <source>
        <strain evidence="19 20">SW-211</strain>
    </source>
</reference>
<organism evidence="19 20">
    <name type="scientific">Metabacillus litoralis</name>
    <dbReference type="NCBI Taxonomy" id="152268"/>
    <lineage>
        <taxon>Bacteria</taxon>
        <taxon>Bacillati</taxon>
        <taxon>Bacillota</taxon>
        <taxon>Bacilli</taxon>
        <taxon>Bacillales</taxon>
        <taxon>Bacillaceae</taxon>
        <taxon>Metabacillus</taxon>
    </lineage>
</organism>
<dbReference type="SMART" id="SM00267">
    <property type="entry name" value="GGDEF"/>
    <property type="match status" value="1"/>
</dbReference>
<dbReference type="PROSITE" id="PS50887">
    <property type="entry name" value="GGDEF"/>
    <property type="match status" value="1"/>
</dbReference>
<evidence type="ECO:0000259" key="18">
    <source>
        <dbReference type="PROSITE" id="PS50887"/>
    </source>
</evidence>
<dbReference type="Pfam" id="PF01368">
    <property type="entry name" value="DHH"/>
    <property type="match status" value="1"/>
</dbReference>
<dbReference type="GO" id="GO:0106409">
    <property type="term" value="F:cyclic-di-AMP phosphodiesterase activity"/>
    <property type="evidence" value="ECO:0007669"/>
    <property type="project" value="UniProtKB-EC"/>
</dbReference>
<feature type="transmembrane region" description="Helical" evidence="17">
    <location>
        <begin position="12"/>
        <end position="31"/>
    </location>
</feature>
<evidence type="ECO:0000256" key="1">
    <source>
        <dbReference type="ARBA" id="ARBA00001970"/>
    </source>
</evidence>
<dbReference type="InterPro" id="IPR049553">
    <property type="entry name" value="GdpP-like_PAS"/>
</dbReference>
<keyword evidence="7 15" id="KW-0378">Hydrolase</keyword>
<evidence type="ECO:0000313" key="20">
    <source>
        <dbReference type="Proteomes" id="UP000321363"/>
    </source>
</evidence>
<evidence type="ECO:0000256" key="9">
    <source>
        <dbReference type="ARBA" id="ARBA00023004"/>
    </source>
</evidence>
<evidence type="ECO:0000256" key="16">
    <source>
        <dbReference type="PIRSR" id="PIRSR026583-50"/>
    </source>
</evidence>
<dbReference type="GO" id="GO:0005886">
    <property type="term" value="C:plasma membrane"/>
    <property type="evidence" value="ECO:0007669"/>
    <property type="project" value="UniProtKB-SubCell"/>
</dbReference>
<dbReference type="FunFam" id="3.90.1640.10:FF:000002">
    <property type="entry name" value="Cyclic-di-AMP phosphodiesterase"/>
    <property type="match status" value="1"/>
</dbReference>
<dbReference type="Pfam" id="PF02272">
    <property type="entry name" value="DHHA1"/>
    <property type="match status" value="1"/>
</dbReference>
<keyword evidence="10 15" id="KW-0472">Membrane</keyword>
<dbReference type="GO" id="GO:0016787">
    <property type="term" value="F:hydrolase activity"/>
    <property type="evidence" value="ECO:0007669"/>
    <property type="project" value="UniProtKB-UniRule"/>
</dbReference>
<dbReference type="SUPFAM" id="SSF64182">
    <property type="entry name" value="DHH phosphoesterases"/>
    <property type="match status" value="1"/>
</dbReference>
<comment type="similarity">
    <text evidence="13 15">Belongs to the GdpP/PdeA phosphodiesterase family.</text>
</comment>
<dbReference type="GO" id="GO:0003676">
    <property type="term" value="F:nucleic acid binding"/>
    <property type="evidence" value="ECO:0007669"/>
    <property type="project" value="UniProtKB-UniRule"/>
</dbReference>
<proteinExistence type="inferred from homology"/>
<evidence type="ECO:0000256" key="11">
    <source>
        <dbReference type="ARBA" id="ARBA00023211"/>
    </source>
</evidence>
<comment type="catalytic activity">
    <reaction evidence="12">
        <text>3',3'-c-di-AMP + H2O = 5'-O-phosphonoadenylyl-(3'-&gt;5')-adenosine + H(+)</text>
        <dbReference type="Rhea" id="RHEA:54420"/>
        <dbReference type="ChEBI" id="CHEBI:15377"/>
        <dbReference type="ChEBI" id="CHEBI:15378"/>
        <dbReference type="ChEBI" id="CHEBI:71500"/>
        <dbReference type="ChEBI" id="CHEBI:138171"/>
        <dbReference type="EC" id="3.1.4.59"/>
    </reaction>
</comment>
<dbReference type="Pfam" id="PF24898">
    <property type="entry name" value="GGDEF_GdpP"/>
    <property type="match status" value="1"/>
</dbReference>
<dbReference type="GO" id="GO:0046872">
    <property type="term" value="F:metal ion binding"/>
    <property type="evidence" value="ECO:0007669"/>
    <property type="project" value="UniProtKB-KW"/>
</dbReference>
<evidence type="ECO:0000313" key="19">
    <source>
        <dbReference type="EMBL" id="TXC89391.1"/>
    </source>
</evidence>
<dbReference type="RefSeq" id="WP_146949875.1">
    <property type="nucleotide sequence ID" value="NZ_VOQF01000010.1"/>
</dbReference>
<evidence type="ECO:0000256" key="7">
    <source>
        <dbReference type="ARBA" id="ARBA00022801"/>
    </source>
</evidence>
<dbReference type="InterPro" id="IPR001667">
    <property type="entry name" value="DDH_dom"/>
</dbReference>
<feature type="binding site" evidence="16">
    <location>
        <position position="499"/>
    </location>
    <ligand>
        <name>Mn(2+)</name>
        <dbReference type="ChEBI" id="CHEBI:29035"/>
        <label>2</label>
    </ligand>
</feature>
<keyword evidence="4" id="KW-0349">Heme</keyword>
<keyword evidence="5 17" id="KW-0812">Transmembrane</keyword>
<evidence type="ECO:0000256" key="13">
    <source>
        <dbReference type="ARBA" id="ARBA00061474"/>
    </source>
</evidence>
<comment type="cofactor">
    <cofactor evidence="1">
        <name>heme b</name>
        <dbReference type="ChEBI" id="CHEBI:60344"/>
    </cofactor>
</comment>
<keyword evidence="6 16" id="KW-0479">Metal-binding</keyword>
<comment type="function">
    <text evidence="15">Has phosphodiesterase (PDE) activity against cyclic-di-AMP (c-di-AMP).</text>
</comment>
<keyword evidence="11 16" id="KW-0464">Manganese</keyword>
<accession>A0A5C6VXS5</accession>
<dbReference type="Proteomes" id="UP000321363">
    <property type="component" value="Unassembled WGS sequence"/>
</dbReference>